<evidence type="ECO:0000256" key="8">
    <source>
        <dbReference type="ARBA" id="ARBA00035206"/>
    </source>
</evidence>
<accession>A0A1M4W573</accession>
<evidence type="ECO:0000256" key="1">
    <source>
        <dbReference type="ARBA" id="ARBA00004072"/>
    </source>
</evidence>
<dbReference type="GO" id="GO:0005840">
    <property type="term" value="C:ribosome"/>
    <property type="evidence" value="ECO:0007669"/>
    <property type="project" value="UniProtKB-KW"/>
</dbReference>
<gene>
    <name evidence="10" type="primary">rplX</name>
    <name evidence="13" type="ORF">SAMN02745249_01093</name>
</gene>
<dbReference type="InterPro" id="IPR003256">
    <property type="entry name" value="Ribosomal_uL24"/>
</dbReference>
<dbReference type="GO" id="GO:0019843">
    <property type="term" value="F:rRNA binding"/>
    <property type="evidence" value="ECO:0007669"/>
    <property type="project" value="UniProtKB-UniRule"/>
</dbReference>
<dbReference type="InterPro" id="IPR008991">
    <property type="entry name" value="Translation_prot_SH3-like_sf"/>
</dbReference>
<dbReference type="PANTHER" id="PTHR12903">
    <property type="entry name" value="MITOCHONDRIAL RIBOSOMAL PROTEIN L24"/>
    <property type="match status" value="1"/>
</dbReference>
<evidence type="ECO:0000256" key="5">
    <source>
        <dbReference type="ARBA" id="ARBA00022884"/>
    </source>
</evidence>
<comment type="subunit">
    <text evidence="3 10">Part of the 50S ribosomal subunit.</text>
</comment>
<comment type="similarity">
    <text evidence="2 10 11">Belongs to the universal ribosomal protein uL24 family.</text>
</comment>
<dbReference type="SUPFAM" id="SSF50104">
    <property type="entry name" value="Translation proteins SH3-like domain"/>
    <property type="match status" value="1"/>
</dbReference>
<evidence type="ECO:0000256" key="9">
    <source>
        <dbReference type="ARBA" id="ARBA00058688"/>
    </source>
</evidence>
<keyword evidence="5 10" id="KW-0694">RNA-binding</keyword>
<evidence type="ECO:0000313" key="13">
    <source>
        <dbReference type="EMBL" id="SHE76366.1"/>
    </source>
</evidence>
<dbReference type="GO" id="GO:1990904">
    <property type="term" value="C:ribonucleoprotein complex"/>
    <property type="evidence" value="ECO:0007669"/>
    <property type="project" value="UniProtKB-KW"/>
</dbReference>
<evidence type="ECO:0000256" key="10">
    <source>
        <dbReference type="HAMAP-Rule" id="MF_01326"/>
    </source>
</evidence>
<dbReference type="AlphaFoldDB" id="A0A1M4W573"/>
<dbReference type="STRING" id="1121025.SAMN02745249_01093"/>
<dbReference type="InterPro" id="IPR005824">
    <property type="entry name" value="KOW"/>
</dbReference>
<evidence type="ECO:0000256" key="3">
    <source>
        <dbReference type="ARBA" id="ARBA00011838"/>
    </source>
</evidence>
<dbReference type="GO" id="GO:0003735">
    <property type="term" value="F:structural constituent of ribosome"/>
    <property type="evidence" value="ECO:0007669"/>
    <property type="project" value="InterPro"/>
</dbReference>
<dbReference type="GO" id="GO:0006412">
    <property type="term" value="P:translation"/>
    <property type="evidence" value="ECO:0007669"/>
    <property type="project" value="UniProtKB-UniRule"/>
</dbReference>
<dbReference type="PROSITE" id="PS01108">
    <property type="entry name" value="RIBOSOMAL_L24"/>
    <property type="match status" value="1"/>
</dbReference>
<evidence type="ECO:0000256" key="11">
    <source>
        <dbReference type="RuleBase" id="RU003477"/>
    </source>
</evidence>
<keyword evidence="14" id="KW-1185">Reference proteome</keyword>
<dbReference type="OrthoDB" id="9807419at2"/>
<dbReference type="InterPro" id="IPR041988">
    <property type="entry name" value="Ribosomal_uL24_KOW"/>
</dbReference>
<sequence>MFVKKGDTVKIIAGNYKGETGEVLQVLPKLNKVIVEDVNIVKKHQRPTGMGQEGGIVEEEAPIDASNVQLVDPETGESSRVGYKEEDGKKVRYFKKSGNTL</sequence>
<dbReference type="Pfam" id="PF17136">
    <property type="entry name" value="ribosomal_L24"/>
    <property type="match status" value="1"/>
</dbReference>
<evidence type="ECO:0000256" key="2">
    <source>
        <dbReference type="ARBA" id="ARBA00010618"/>
    </source>
</evidence>
<keyword evidence="6 10" id="KW-0689">Ribosomal protein</keyword>
<dbReference type="HAMAP" id="MF_01326_B">
    <property type="entry name" value="Ribosomal_uL24_B"/>
    <property type="match status" value="1"/>
</dbReference>
<reference evidence="13 14" key="1">
    <citation type="submission" date="2016-11" db="EMBL/GenBank/DDBJ databases">
        <authorList>
            <person name="Jaros S."/>
            <person name="Januszkiewicz K."/>
            <person name="Wedrychowicz H."/>
        </authorList>
    </citation>
    <scope>NUCLEOTIDE SEQUENCE [LARGE SCALE GENOMIC DNA]</scope>
    <source>
        <strain evidence="13 14">DSM 15692</strain>
    </source>
</reference>
<dbReference type="CDD" id="cd06089">
    <property type="entry name" value="KOW_RPL26"/>
    <property type="match status" value="1"/>
</dbReference>
<dbReference type="InterPro" id="IPR005825">
    <property type="entry name" value="Ribosomal_uL24_CS"/>
</dbReference>
<evidence type="ECO:0000256" key="7">
    <source>
        <dbReference type="ARBA" id="ARBA00023274"/>
    </source>
</evidence>
<organism evidence="13 14">
    <name type="scientific">Atopostipes suicloacalis DSM 15692</name>
    <dbReference type="NCBI Taxonomy" id="1121025"/>
    <lineage>
        <taxon>Bacteria</taxon>
        <taxon>Bacillati</taxon>
        <taxon>Bacillota</taxon>
        <taxon>Bacilli</taxon>
        <taxon>Lactobacillales</taxon>
        <taxon>Carnobacteriaceae</taxon>
        <taxon>Atopostipes</taxon>
    </lineage>
</organism>
<evidence type="ECO:0000259" key="12">
    <source>
        <dbReference type="SMART" id="SM00739"/>
    </source>
</evidence>
<dbReference type="InterPro" id="IPR014722">
    <property type="entry name" value="Rib_uL2_dom2"/>
</dbReference>
<keyword evidence="7 10" id="KW-0687">Ribonucleoprotein</keyword>
<dbReference type="InterPro" id="IPR057264">
    <property type="entry name" value="Ribosomal_uL24_C"/>
</dbReference>
<proteinExistence type="inferred from homology"/>
<protein>
    <recommendedName>
        <fullName evidence="8 10">Large ribosomal subunit protein uL24</fullName>
    </recommendedName>
</protein>
<dbReference type="EMBL" id="FQUF01000014">
    <property type="protein sequence ID" value="SHE76366.1"/>
    <property type="molecule type" value="Genomic_DNA"/>
</dbReference>
<evidence type="ECO:0000256" key="4">
    <source>
        <dbReference type="ARBA" id="ARBA00022730"/>
    </source>
</evidence>
<dbReference type="RefSeq" id="WP_073297534.1">
    <property type="nucleotide sequence ID" value="NZ_FQUF01000014.1"/>
</dbReference>
<comment type="function">
    <text evidence="1 10">One of two assembly initiator proteins, it binds directly to the 5'-end of the 23S rRNA, where it nucleates assembly of the 50S subunit.</text>
</comment>
<dbReference type="Pfam" id="PF00467">
    <property type="entry name" value="KOW"/>
    <property type="match status" value="1"/>
</dbReference>
<evidence type="ECO:0000256" key="6">
    <source>
        <dbReference type="ARBA" id="ARBA00022980"/>
    </source>
</evidence>
<comment type="function">
    <text evidence="9 10">One of the proteins that surrounds the polypeptide exit tunnel on the outside of the subunit.</text>
</comment>
<keyword evidence="4 10" id="KW-0699">rRNA-binding</keyword>
<dbReference type="Gene3D" id="2.30.30.30">
    <property type="match status" value="1"/>
</dbReference>
<dbReference type="SMART" id="SM00739">
    <property type="entry name" value="KOW"/>
    <property type="match status" value="1"/>
</dbReference>
<dbReference type="FunFam" id="2.30.30.30:FF:000004">
    <property type="entry name" value="50S ribosomal protein L24"/>
    <property type="match status" value="1"/>
</dbReference>
<dbReference type="Proteomes" id="UP000184128">
    <property type="component" value="Unassembled WGS sequence"/>
</dbReference>
<evidence type="ECO:0000313" key="14">
    <source>
        <dbReference type="Proteomes" id="UP000184128"/>
    </source>
</evidence>
<feature type="domain" description="KOW" evidence="12">
    <location>
        <begin position="2"/>
        <end position="29"/>
    </location>
</feature>
<name>A0A1M4W573_9LACT</name>
<dbReference type="NCBIfam" id="TIGR01079">
    <property type="entry name" value="rplX_bact"/>
    <property type="match status" value="1"/>
</dbReference>